<organism evidence="4 5">
    <name type="scientific">Escherichia coli</name>
    <dbReference type="NCBI Taxonomy" id="562"/>
    <lineage>
        <taxon>Bacteria</taxon>
        <taxon>Pseudomonadati</taxon>
        <taxon>Pseudomonadota</taxon>
        <taxon>Gammaproteobacteria</taxon>
        <taxon>Enterobacterales</taxon>
        <taxon>Enterobacteriaceae</taxon>
        <taxon>Escherichia</taxon>
    </lineage>
</organism>
<dbReference type="SUPFAM" id="SSF55031">
    <property type="entry name" value="Bacterial exopeptidase dimerisation domain"/>
    <property type="match status" value="1"/>
</dbReference>
<keyword evidence="2" id="KW-0479">Metal-binding</keyword>
<dbReference type="Gene3D" id="3.30.70.360">
    <property type="match status" value="1"/>
</dbReference>
<dbReference type="PANTHER" id="PTHR11014">
    <property type="entry name" value="PEPTIDASE M20 FAMILY MEMBER"/>
    <property type="match status" value="1"/>
</dbReference>
<name>A0A8S7ICU2_ECOLX</name>
<dbReference type="Pfam" id="PF07687">
    <property type="entry name" value="M20_dimer"/>
    <property type="match status" value="1"/>
</dbReference>
<dbReference type="SUPFAM" id="SSF53187">
    <property type="entry name" value="Zn-dependent exopeptidases"/>
    <property type="match status" value="1"/>
</dbReference>
<dbReference type="InterPro" id="IPR011650">
    <property type="entry name" value="Peptidase_M20_dimer"/>
</dbReference>
<dbReference type="CDD" id="cd05666">
    <property type="entry name" value="M20_Acy1-like"/>
    <property type="match status" value="1"/>
</dbReference>
<feature type="binding site" evidence="2">
    <location>
        <position position="358"/>
    </location>
    <ligand>
        <name>Mn(2+)</name>
        <dbReference type="ChEBI" id="CHEBI:29035"/>
        <label>2</label>
    </ligand>
</feature>
<dbReference type="RefSeq" id="WP_057697842.1">
    <property type="nucleotide sequence ID" value="NZ_BGDI01000061.1"/>
</dbReference>
<evidence type="ECO:0000313" key="4">
    <source>
        <dbReference type="EMBL" id="EFC2248838.1"/>
    </source>
</evidence>
<keyword evidence="2" id="KW-0464">Manganese</keyword>
<dbReference type="Gene3D" id="3.40.630.10">
    <property type="entry name" value="Zn peptidases"/>
    <property type="match status" value="1"/>
</dbReference>
<evidence type="ECO:0000259" key="3">
    <source>
        <dbReference type="Pfam" id="PF07687"/>
    </source>
</evidence>
<feature type="binding site" evidence="2">
    <location>
        <position position="101"/>
    </location>
    <ligand>
        <name>Mn(2+)</name>
        <dbReference type="ChEBI" id="CHEBI:29035"/>
        <label>2</label>
    </ligand>
</feature>
<dbReference type="NCBIfam" id="TIGR01891">
    <property type="entry name" value="amidohydrolases"/>
    <property type="match status" value="1"/>
</dbReference>
<dbReference type="GO" id="GO:0019877">
    <property type="term" value="P:diaminopimelate biosynthetic process"/>
    <property type="evidence" value="ECO:0007669"/>
    <property type="project" value="UniProtKB-ARBA"/>
</dbReference>
<accession>A0A8S7ICU2</accession>
<dbReference type="FunFam" id="3.30.70.360:FF:000001">
    <property type="entry name" value="N-acetyldiaminopimelate deacetylase"/>
    <property type="match status" value="1"/>
</dbReference>
<dbReference type="InterPro" id="IPR002933">
    <property type="entry name" value="Peptidase_M20"/>
</dbReference>
<protein>
    <submittedName>
        <fullName evidence="4">Amidohydrolase</fullName>
    </submittedName>
</protein>
<comment type="caution">
    <text evidence="4">The sequence shown here is derived from an EMBL/GenBank/DDBJ whole genome shotgun (WGS) entry which is preliminary data.</text>
</comment>
<proteinExistence type="predicted"/>
<feature type="binding site" evidence="2">
    <location>
        <position position="162"/>
    </location>
    <ligand>
        <name>Mn(2+)</name>
        <dbReference type="ChEBI" id="CHEBI:29035"/>
        <label>2</label>
    </ligand>
</feature>
<dbReference type="InterPro" id="IPR036264">
    <property type="entry name" value="Bact_exopeptidase_dim_dom"/>
</dbReference>
<keyword evidence="1" id="KW-0378">Hydrolase</keyword>
<dbReference type="GO" id="GO:0046872">
    <property type="term" value="F:metal ion binding"/>
    <property type="evidence" value="ECO:0007669"/>
    <property type="project" value="UniProtKB-KW"/>
</dbReference>
<evidence type="ECO:0000313" key="5">
    <source>
        <dbReference type="Proteomes" id="UP000531916"/>
    </source>
</evidence>
<feature type="binding site" evidence="2">
    <location>
        <position position="136"/>
    </location>
    <ligand>
        <name>Mn(2+)</name>
        <dbReference type="ChEBI" id="CHEBI:29035"/>
        <label>2</label>
    </ligand>
</feature>
<dbReference type="Pfam" id="PF01546">
    <property type="entry name" value="Peptidase_M20"/>
    <property type="match status" value="1"/>
</dbReference>
<dbReference type="AlphaFoldDB" id="A0A8S7ICU2"/>
<evidence type="ECO:0000256" key="1">
    <source>
        <dbReference type="ARBA" id="ARBA00022801"/>
    </source>
</evidence>
<dbReference type="InterPro" id="IPR017439">
    <property type="entry name" value="Amidohydrolase"/>
</dbReference>
<comment type="cofactor">
    <cofactor evidence="2">
        <name>Mn(2+)</name>
        <dbReference type="ChEBI" id="CHEBI:29035"/>
    </cofactor>
    <text evidence="2">The Mn(2+) ion enhances activity.</text>
</comment>
<dbReference type="Proteomes" id="UP000531916">
    <property type="component" value="Unassembled WGS sequence"/>
</dbReference>
<dbReference type="PANTHER" id="PTHR11014:SF63">
    <property type="entry name" value="METALLOPEPTIDASE, PUTATIVE (AFU_ORTHOLOGUE AFUA_6G09600)-RELATED"/>
    <property type="match status" value="1"/>
</dbReference>
<dbReference type="GO" id="GO:0050118">
    <property type="term" value="F:N-acetyldiaminopimelate deacetylase activity"/>
    <property type="evidence" value="ECO:0007669"/>
    <property type="project" value="UniProtKB-ARBA"/>
</dbReference>
<sequence>MTLQEFIDRNFSRYTSLRRDLHRHPETGFEEIRTSNLIADLLKSWGYEVNHGMAKTGIVGTLQAGNSDKVLGLRADMDALPMQENSGKAWESTNAGKFHGCGHDGHTATLLFAAEWLAKTRRFNGTLHVIFQPAEELLRGGQVMLNDGVFRRYPCDAIFALHNMPGLRTGSFHFRKGAMLSSSDTLQIDVTGVGGHGAFPEKTIDSTMVACYIVTALQTIISRNIPPFQPAVITVGSIQSGSVANIINSSATLRLSVRTLDPQIRTHILQRISEIAVSQAESFGAKAEVHHVHGSPVLINDSEMTDFAISVARELFDESLIEPHTPPVMASEDFAFMLEENPRGTYFFIGAGEGCPVHNPGYDFNDEIMKPAVTFWATLTERFLN</sequence>
<evidence type="ECO:0000256" key="2">
    <source>
        <dbReference type="PIRSR" id="PIRSR005962-1"/>
    </source>
</evidence>
<feature type="binding site" evidence="2">
    <location>
        <position position="103"/>
    </location>
    <ligand>
        <name>Mn(2+)</name>
        <dbReference type="ChEBI" id="CHEBI:29035"/>
        <label>2</label>
    </ligand>
</feature>
<dbReference type="EMBL" id="AASEPP010000060">
    <property type="protein sequence ID" value="EFC2248838.1"/>
    <property type="molecule type" value="Genomic_DNA"/>
</dbReference>
<gene>
    <name evidence="4" type="ORF">E5H86_24180</name>
</gene>
<reference evidence="4 5" key="1">
    <citation type="submission" date="2019-04" db="EMBL/GenBank/DDBJ databases">
        <authorList>
            <consortium name="NARMS: The National Antimicrobial Resistance Monitoring System"/>
        </authorList>
    </citation>
    <scope>NUCLEOTIDE SEQUENCE [LARGE SCALE GENOMIC DNA]</scope>
    <source>
        <strain evidence="4 5">FSIS11919500</strain>
    </source>
</reference>
<dbReference type="PIRSF" id="PIRSF005962">
    <property type="entry name" value="Pept_M20D_amidohydro"/>
    <property type="match status" value="1"/>
</dbReference>
<feature type="domain" description="Peptidase M20 dimerisation" evidence="3">
    <location>
        <begin position="184"/>
        <end position="279"/>
    </location>
</feature>